<comment type="caution">
    <text evidence="2">The sequence shown here is derived from an EMBL/GenBank/DDBJ whole genome shotgun (WGS) entry which is preliminary data.</text>
</comment>
<evidence type="ECO:0000313" key="3">
    <source>
        <dbReference type="Proteomes" id="UP001215280"/>
    </source>
</evidence>
<feature type="region of interest" description="Disordered" evidence="1">
    <location>
        <begin position="28"/>
        <end position="48"/>
    </location>
</feature>
<name>A0AAD7NQG6_9AGAR</name>
<accession>A0AAD7NQG6</accession>
<sequence>MPLPPTIKETAWVMTVVPLRQKVPAPCLDHNTASKQAGKGKWKESAGQEAGNKYKEIAWGDEIRQWSHVDAAAEKGSRQSISAAGGSVEISRRNGQIVEGSEGLIKKIDYVVDYQCDFNSCLFTGIAVGSPRPRGSQVETSKRRRGILEYYNGTEPSSGKNDVEKEPKTGARNIETLAKAVNPTLSKAQENVNDTTTKQKGSKKVPSETTCKEVQKAACAEGSITDDLEWSGWRGAKVRGEPEGAVKI</sequence>
<evidence type="ECO:0000313" key="2">
    <source>
        <dbReference type="EMBL" id="KAJ7770815.1"/>
    </source>
</evidence>
<evidence type="ECO:0000256" key="1">
    <source>
        <dbReference type="SAM" id="MobiDB-lite"/>
    </source>
</evidence>
<feature type="compositionally biased region" description="Polar residues" evidence="1">
    <location>
        <begin position="187"/>
        <end position="199"/>
    </location>
</feature>
<organism evidence="2 3">
    <name type="scientific">Mycena maculata</name>
    <dbReference type="NCBI Taxonomy" id="230809"/>
    <lineage>
        <taxon>Eukaryota</taxon>
        <taxon>Fungi</taxon>
        <taxon>Dikarya</taxon>
        <taxon>Basidiomycota</taxon>
        <taxon>Agaricomycotina</taxon>
        <taxon>Agaricomycetes</taxon>
        <taxon>Agaricomycetidae</taxon>
        <taxon>Agaricales</taxon>
        <taxon>Marasmiineae</taxon>
        <taxon>Mycenaceae</taxon>
        <taxon>Mycena</taxon>
    </lineage>
</organism>
<gene>
    <name evidence="2" type="ORF">DFH07DRAFT_938019</name>
</gene>
<dbReference type="EMBL" id="JARJLG010000023">
    <property type="protein sequence ID" value="KAJ7770815.1"/>
    <property type="molecule type" value="Genomic_DNA"/>
</dbReference>
<feature type="region of interest" description="Disordered" evidence="1">
    <location>
        <begin position="187"/>
        <end position="208"/>
    </location>
</feature>
<dbReference type="AlphaFoldDB" id="A0AAD7NQG6"/>
<keyword evidence="3" id="KW-1185">Reference proteome</keyword>
<proteinExistence type="predicted"/>
<reference evidence="2" key="1">
    <citation type="submission" date="2023-03" db="EMBL/GenBank/DDBJ databases">
        <title>Massive genome expansion in bonnet fungi (Mycena s.s.) driven by repeated elements and novel gene families across ecological guilds.</title>
        <authorList>
            <consortium name="Lawrence Berkeley National Laboratory"/>
            <person name="Harder C.B."/>
            <person name="Miyauchi S."/>
            <person name="Viragh M."/>
            <person name="Kuo A."/>
            <person name="Thoen E."/>
            <person name="Andreopoulos B."/>
            <person name="Lu D."/>
            <person name="Skrede I."/>
            <person name="Drula E."/>
            <person name="Henrissat B."/>
            <person name="Morin E."/>
            <person name="Kohler A."/>
            <person name="Barry K."/>
            <person name="LaButti K."/>
            <person name="Morin E."/>
            <person name="Salamov A."/>
            <person name="Lipzen A."/>
            <person name="Mereny Z."/>
            <person name="Hegedus B."/>
            <person name="Baldrian P."/>
            <person name="Stursova M."/>
            <person name="Weitz H."/>
            <person name="Taylor A."/>
            <person name="Grigoriev I.V."/>
            <person name="Nagy L.G."/>
            <person name="Martin F."/>
            <person name="Kauserud H."/>
        </authorList>
    </citation>
    <scope>NUCLEOTIDE SEQUENCE</scope>
    <source>
        <strain evidence="2">CBHHK188m</strain>
    </source>
</reference>
<dbReference type="Proteomes" id="UP001215280">
    <property type="component" value="Unassembled WGS sequence"/>
</dbReference>
<protein>
    <submittedName>
        <fullName evidence="2">Uncharacterized protein</fullName>
    </submittedName>
</protein>